<proteinExistence type="inferred from homology"/>
<dbReference type="Pfam" id="PF00167">
    <property type="entry name" value="FGF"/>
    <property type="match status" value="1"/>
</dbReference>
<organism evidence="3 4">
    <name type="scientific">Diploptera punctata</name>
    <name type="common">Pacific beetle cockroach</name>
    <dbReference type="NCBI Taxonomy" id="6984"/>
    <lineage>
        <taxon>Eukaryota</taxon>
        <taxon>Metazoa</taxon>
        <taxon>Ecdysozoa</taxon>
        <taxon>Arthropoda</taxon>
        <taxon>Hexapoda</taxon>
        <taxon>Insecta</taxon>
        <taxon>Pterygota</taxon>
        <taxon>Neoptera</taxon>
        <taxon>Polyneoptera</taxon>
        <taxon>Dictyoptera</taxon>
        <taxon>Blattodea</taxon>
        <taxon>Blaberoidea</taxon>
        <taxon>Blaberidae</taxon>
        <taxon>Diplopterinae</taxon>
        <taxon>Diploptera</taxon>
    </lineage>
</organism>
<reference evidence="3" key="1">
    <citation type="journal article" date="2023" name="IScience">
        <title>Live-bearing cockroach genome reveals convergent evolutionary mechanisms linked to viviparity in insects and beyond.</title>
        <authorList>
            <person name="Fouks B."/>
            <person name="Harrison M.C."/>
            <person name="Mikhailova A.A."/>
            <person name="Marchal E."/>
            <person name="English S."/>
            <person name="Carruthers M."/>
            <person name="Jennings E.C."/>
            <person name="Chiamaka E.L."/>
            <person name="Frigard R.A."/>
            <person name="Pippel M."/>
            <person name="Attardo G.M."/>
            <person name="Benoit J.B."/>
            <person name="Bornberg-Bauer E."/>
            <person name="Tobe S.S."/>
        </authorList>
    </citation>
    <scope>NUCLEOTIDE SEQUENCE</scope>
    <source>
        <strain evidence="3">Stay&amp;Tobe</strain>
    </source>
</reference>
<accession>A0AAD8EH49</accession>
<feature type="region of interest" description="Disordered" evidence="2">
    <location>
        <begin position="125"/>
        <end position="152"/>
    </location>
</feature>
<protein>
    <submittedName>
        <fullName evidence="3">Uncharacterized protein</fullName>
    </submittedName>
</protein>
<sequence length="152" mass="17905">NLTIRSMDFNVKLTIFAEESRRYLCFNKKWKLVGSKKFRGPMCEFFEDMVNNAYNRYRSAANETYFVGFNRRGRPLRGDLARQKGYHREKCLNFIKMDAGFNIPHHNQKLAGGNHSRAVLAKAPLKVKSRHSQKNVSPRHRQKNHHRNKKLS</sequence>
<dbReference type="Gene3D" id="2.80.10.50">
    <property type="match status" value="1"/>
</dbReference>
<evidence type="ECO:0000256" key="2">
    <source>
        <dbReference type="SAM" id="MobiDB-lite"/>
    </source>
</evidence>
<dbReference type="InterPro" id="IPR008996">
    <property type="entry name" value="IL1/FGF"/>
</dbReference>
<dbReference type="SMART" id="SM00442">
    <property type="entry name" value="FGF"/>
    <property type="match status" value="1"/>
</dbReference>
<name>A0AAD8EH49_DIPPU</name>
<dbReference type="InterPro" id="IPR002209">
    <property type="entry name" value="Fibroblast_GF_fam"/>
</dbReference>
<dbReference type="SUPFAM" id="SSF50353">
    <property type="entry name" value="Cytokine"/>
    <property type="match status" value="1"/>
</dbReference>
<reference evidence="3" key="2">
    <citation type="submission" date="2023-05" db="EMBL/GenBank/DDBJ databases">
        <authorList>
            <person name="Fouks B."/>
        </authorList>
    </citation>
    <scope>NUCLEOTIDE SEQUENCE</scope>
    <source>
        <strain evidence="3">Stay&amp;Tobe</strain>
        <tissue evidence="3">Testes</tissue>
    </source>
</reference>
<dbReference type="PANTHER" id="PTHR11486">
    <property type="entry name" value="FIBROBLAST GROWTH FACTOR"/>
    <property type="match status" value="1"/>
</dbReference>
<dbReference type="GO" id="GO:0008083">
    <property type="term" value="F:growth factor activity"/>
    <property type="evidence" value="ECO:0007669"/>
    <property type="project" value="InterPro"/>
</dbReference>
<dbReference type="AlphaFoldDB" id="A0AAD8EH49"/>
<evidence type="ECO:0000256" key="1">
    <source>
        <dbReference type="ARBA" id="ARBA00007936"/>
    </source>
</evidence>
<evidence type="ECO:0000313" key="4">
    <source>
        <dbReference type="Proteomes" id="UP001233999"/>
    </source>
</evidence>
<evidence type="ECO:0000313" key="3">
    <source>
        <dbReference type="EMBL" id="KAJ9590380.1"/>
    </source>
</evidence>
<feature type="non-terminal residue" evidence="3">
    <location>
        <position position="1"/>
    </location>
</feature>
<comment type="caution">
    <text evidence="3">The sequence shown here is derived from an EMBL/GenBank/DDBJ whole genome shotgun (WGS) entry which is preliminary data.</text>
</comment>
<gene>
    <name evidence="3" type="ORF">L9F63_016594</name>
</gene>
<dbReference type="CDD" id="cd23307">
    <property type="entry name" value="beta-trefoil_FGF8-like"/>
    <property type="match status" value="1"/>
</dbReference>
<dbReference type="Proteomes" id="UP001233999">
    <property type="component" value="Unassembled WGS sequence"/>
</dbReference>
<keyword evidence="4" id="KW-1185">Reference proteome</keyword>
<dbReference type="EMBL" id="JASPKZ010004222">
    <property type="protein sequence ID" value="KAJ9590380.1"/>
    <property type="molecule type" value="Genomic_DNA"/>
</dbReference>
<comment type="similarity">
    <text evidence="1">Belongs to the heparin-binding growth factors family.</text>
</comment>